<dbReference type="EnsemblMetazoa" id="GPAI033481-RA">
    <property type="protein sequence ID" value="GPAI033481-PA"/>
    <property type="gene ID" value="GPAI033481"/>
</dbReference>
<accession>A0A1B0A3N4</accession>
<organism evidence="2 3">
    <name type="scientific">Glossina pallidipes</name>
    <name type="common">Tsetse fly</name>
    <dbReference type="NCBI Taxonomy" id="7398"/>
    <lineage>
        <taxon>Eukaryota</taxon>
        <taxon>Metazoa</taxon>
        <taxon>Ecdysozoa</taxon>
        <taxon>Arthropoda</taxon>
        <taxon>Hexapoda</taxon>
        <taxon>Insecta</taxon>
        <taxon>Pterygota</taxon>
        <taxon>Neoptera</taxon>
        <taxon>Endopterygota</taxon>
        <taxon>Diptera</taxon>
        <taxon>Brachycera</taxon>
        <taxon>Muscomorpha</taxon>
        <taxon>Hippoboscoidea</taxon>
        <taxon>Glossinidae</taxon>
        <taxon>Glossina</taxon>
    </lineage>
</organism>
<dbReference type="AlphaFoldDB" id="A0A1B0A3N4"/>
<evidence type="ECO:0000313" key="3">
    <source>
        <dbReference type="Proteomes" id="UP000092445"/>
    </source>
</evidence>
<dbReference type="VEuPathDB" id="VectorBase:GPAI033481"/>
<evidence type="ECO:0000256" key="1">
    <source>
        <dbReference type="SAM" id="Phobius"/>
    </source>
</evidence>
<keyword evidence="1" id="KW-0472">Membrane</keyword>
<keyword evidence="1" id="KW-1133">Transmembrane helix</keyword>
<dbReference type="STRING" id="7398.A0A1B0A3N4"/>
<keyword evidence="3" id="KW-1185">Reference proteome</keyword>
<feature type="transmembrane region" description="Helical" evidence="1">
    <location>
        <begin position="272"/>
        <end position="296"/>
    </location>
</feature>
<reference evidence="2" key="2">
    <citation type="submission" date="2020-05" db="UniProtKB">
        <authorList>
            <consortium name="EnsemblMetazoa"/>
        </authorList>
    </citation>
    <scope>IDENTIFICATION</scope>
    <source>
        <strain evidence="2">IAEA</strain>
    </source>
</reference>
<feature type="transmembrane region" description="Helical" evidence="1">
    <location>
        <begin position="337"/>
        <end position="357"/>
    </location>
</feature>
<dbReference type="GO" id="GO:0003677">
    <property type="term" value="F:DNA binding"/>
    <property type="evidence" value="ECO:0007669"/>
    <property type="project" value="InterPro"/>
</dbReference>
<reference evidence="3" key="1">
    <citation type="submission" date="2014-03" db="EMBL/GenBank/DDBJ databases">
        <authorList>
            <person name="Aksoy S."/>
            <person name="Warren W."/>
            <person name="Wilson R.K."/>
        </authorList>
    </citation>
    <scope>NUCLEOTIDE SEQUENCE [LARGE SCALE GENOMIC DNA]</scope>
    <source>
        <strain evidence="3">IAEA</strain>
    </source>
</reference>
<sequence length="418" mass="47531">MQLSERGSEKIQFHFCVLQHCNLHDLHIYRKYWLNNIALSFEITGVQTPQVQVMDEITGKRRRLTSKALLVVAVLQQWDRAQEEFARIPHPSGAEREELAGRSDPQCHIFIDVTGVLISCYCQLLAFNSSYCYSFMLDDVYLSLFTPQPRLGFGTSSSFSSFEGISSSDISMSLGHSHDPTKKLSLQYYVDILRVPRIPASVLNDRRLNNKNNLDGNVCKSRGLNFSSGCWTIKTLGVLIDIGLIGCNDPTLTVRTDLTGLLAFKNTGFENYLPFGLLSWMMLTITFLFPEIWIIVCSTGRCRKTHGVFDKCMKDNLDIDRPEYGYFTTAKVYECNYYLLCLAGLLEGFLYIVRVILNTYITERPTPPKHEKKVYENATPGLSENYPKPAKSHVSTYGDNVTIPKISLHHKHFAVEED</sequence>
<protein>
    <submittedName>
        <fullName evidence="2">Uncharacterized protein</fullName>
    </submittedName>
</protein>
<name>A0A1B0A3N4_GLOPL</name>
<keyword evidence="1" id="KW-0812">Transmembrane</keyword>
<proteinExistence type="predicted"/>
<dbReference type="Proteomes" id="UP000092445">
    <property type="component" value="Unassembled WGS sequence"/>
</dbReference>
<evidence type="ECO:0000313" key="2">
    <source>
        <dbReference type="EnsemblMetazoa" id="GPAI033481-PA"/>
    </source>
</evidence>
<dbReference type="CDD" id="cd00086">
    <property type="entry name" value="homeodomain"/>
    <property type="match status" value="1"/>
</dbReference>
<dbReference type="InterPro" id="IPR001356">
    <property type="entry name" value="HD"/>
</dbReference>